<dbReference type="SMART" id="SM00388">
    <property type="entry name" value="HisKA"/>
    <property type="match status" value="1"/>
</dbReference>
<dbReference type="InterPro" id="IPR036097">
    <property type="entry name" value="HisK_dim/P_sf"/>
</dbReference>
<evidence type="ECO:0000259" key="18">
    <source>
        <dbReference type="PROSITE" id="PS50113"/>
    </source>
</evidence>
<dbReference type="Pfam" id="PF00072">
    <property type="entry name" value="Response_reg"/>
    <property type="match status" value="2"/>
</dbReference>
<keyword evidence="5 14" id="KW-0597">Phosphoprotein</keyword>
<evidence type="ECO:0000256" key="3">
    <source>
        <dbReference type="ARBA" id="ARBA00012438"/>
    </source>
</evidence>
<dbReference type="InterPro" id="IPR003594">
    <property type="entry name" value="HATPase_dom"/>
</dbReference>
<feature type="domain" description="PAS" evidence="17">
    <location>
        <begin position="339"/>
        <end position="402"/>
    </location>
</feature>
<dbReference type="SUPFAM" id="SSF55874">
    <property type="entry name" value="ATPase domain of HSP90 chaperone/DNA topoisomerase II/histidine kinase"/>
    <property type="match status" value="1"/>
</dbReference>
<dbReference type="CDD" id="cd17546">
    <property type="entry name" value="REC_hyHK_CKI1_RcsC-like"/>
    <property type="match status" value="1"/>
</dbReference>
<feature type="domain" description="Response regulatory" evidence="16">
    <location>
        <begin position="997"/>
        <end position="1114"/>
    </location>
</feature>
<evidence type="ECO:0000256" key="4">
    <source>
        <dbReference type="ARBA" id="ARBA00022475"/>
    </source>
</evidence>
<keyword evidence="12" id="KW-0472">Membrane</keyword>
<dbReference type="Pfam" id="PF01627">
    <property type="entry name" value="Hpt"/>
    <property type="match status" value="1"/>
</dbReference>
<evidence type="ECO:0000259" key="17">
    <source>
        <dbReference type="PROSITE" id="PS50112"/>
    </source>
</evidence>
<keyword evidence="8" id="KW-0808">Transferase</keyword>
<feature type="domain" description="PAS" evidence="17">
    <location>
        <begin position="211"/>
        <end position="280"/>
    </location>
</feature>
<feature type="domain" description="Histidine kinase" evidence="15">
    <location>
        <begin position="611"/>
        <end position="832"/>
    </location>
</feature>
<dbReference type="PRINTS" id="PR00344">
    <property type="entry name" value="BCTRLSENSOR"/>
</dbReference>
<dbReference type="Pfam" id="PF00989">
    <property type="entry name" value="PAS"/>
    <property type="match status" value="2"/>
</dbReference>
<evidence type="ECO:0000256" key="2">
    <source>
        <dbReference type="ARBA" id="ARBA00004651"/>
    </source>
</evidence>
<organism evidence="20 21">
    <name type="scientific">Cryobacterium sinapicolor</name>
    <dbReference type="NCBI Taxonomy" id="1259236"/>
    <lineage>
        <taxon>Bacteria</taxon>
        <taxon>Bacillati</taxon>
        <taxon>Actinomycetota</taxon>
        <taxon>Actinomycetes</taxon>
        <taxon>Micrococcales</taxon>
        <taxon>Microbacteriaceae</taxon>
        <taxon>Cryobacterium</taxon>
    </lineage>
</organism>
<keyword evidence="6" id="KW-0812">Transmembrane</keyword>
<feature type="domain" description="Response regulatory" evidence="16">
    <location>
        <begin position="852"/>
        <end position="972"/>
    </location>
</feature>
<dbReference type="SUPFAM" id="SSF47384">
    <property type="entry name" value="Homodimeric domain of signal transducing histidine kinase"/>
    <property type="match status" value="1"/>
</dbReference>
<reference evidence="20 21" key="1">
    <citation type="submission" date="2019-03" db="EMBL/GenBank/DDBJ databases">
        <title>Genomics of glacier-inhabiting Cryobacterium strains.</title>
        <authorList>
            <person name="Liu Q."/>
            <person name="Xin Y.-H."/>
        </authorList>
    </citation>
    <scope>NUCLEOTIDE SEQUENCE [LARGE SCALE GENOMIC DNA]</scope>
    <source>
        <strain evidence="20 21">TMT1-23-1</strain>
    </source>
</reference>
<accession>A0ABY2J8E8</accession>
<dbReference type="Pfam" id="PF00512">
    <property type="entry name" value="HisKA"/>
    <property type="match status" value="1"/>
</dbReference>
<dbReference type="Gene3D" id="1.20.120.160">
    <property type="entry name" value="HPT domain"/>
    <property type="match status" value="1"/>
</dbReference>
<evidence type="ECO:0000313" key="20">
    <source>
        <dbReference type="EMBL" id="TFD00137.1"/>
    </source>
</evidence>
<dbReference type="InterPro" id="IPR000014">
    <property type="entry name" value="PAS"/>
</dbReference>
<feature type="modified residue" description="Phosphohistidine" evidence="13">
    <location>
        <position position="1182"/>
    </location>
</feature>
<dbReference type="SUPFAM" id="SSF47226">
    <property type="entry name" value="Histidine-containing phosphotransfer domain, HPT domain"/>
    <property type="match status" value="1"/>
</dbReference>
<dbReference type="Pfam" id="PF07733">
    <property type="entry name" value="DNA_pol3_alpha"/>
    <property type="match status" value="1"/>
</dbReference>
<dbReference type="Gene3D" id="1.10.287.130">
    <property type="match status" value="1"/>
</dbReference>
<dbReference type="NCBIfam" id="TIGR00229">
    <property type="entry name" value="sensory_box"/>
    <property type="match status" value="2"/>
</dbReference>
<evidence type="ECO:0000256" key="11">
    <source>
        <dbReference type="ARBA" id="ARBA00023012"/>
    </source>
</evidence>
<dbReference type="PROSITE" id="PS50110">
    <property type="entry name" value="RESPONSE_REGULATORY"/>
    <property type="match status" value="2"/>
</dbReference>
<name>A0ABY2J8E8_9MICO</name>
<evidence type="ECO:0000256" key="10">
    <source>
        <dbReference type="ARBA" id="ARBA00022989"/>
    </source>
</evidence>
<feature type="modified residue" description="4-aspartylphosphate" evidence="14">
    <location>
        <position position="1046"/>
    </location>
</feature>
<dbReference type="InterPro" id="IPR003661">
    <property type="entry name" value="HisK_dim/P_dom"/>
</dbReference>
<keyword evidence="21" id="KW-1185">Reference proteome</keyword>
<dbReference type="SUPFAM" id="SSF55785">
    <property type="entry name" value="PYP-like sensor domain (PAS domain)"/>
    <property type="match status" value="3"/>
</dbReference>
<feature type="domain" description="PAC" evidence="18">
    <location>
        <begin position="542"/>
        <end position="593"/>
    </location>
</feature>
<comment type="catalytic activity">
    <reaction evidence="1">
        <text>ATP + protein L-histidine = ADP + protein N-phospho-L-histidine.</text>
        <dbReference type="EC" id="2.7.13.3"/>
    </reaction>
</comment>
<dbReference type="SMART" id="SM00387">
    <property type="entry name" value="HATPase_c"/>
    <property type="match status" value="1"/>
</dbReference>
<keyword evidence="8" id="KW-0418">Kinase</keyword>
<dbReference type="EC" id="2.7.13.3" evidence="3"/>
<evidence type="ECO:0000256" key="13">
    <source>
        <dbReference type="PROSITE-ProRule" id="PRU00110"/>
    </source>
</evidence>
<evidence type="ECO:0000259" key="16">
    <source>
        <dbReference type="PROSITE" id="PS50110"/>
    </source>
</evidence>
<evidence type="ECO:0000259" key="15">
    <source>
        <dbReference type="PROSITE" id="PS50109"/>
    </source>
</evidence>
<evidence type="ECO:0000256" key="12">
    <source>
        <dbReference type="ARBA" id="ARBA00023136"/>
    </source>
</evidence>
<dbReference type="InterPro" id="IPR001610">
    <property type="entry name" value="PAC"/>
</dbReference>
<dbReference type="Gene3D" id="3.30.450.20">
    <property type="entry name" value="PAS domain"/>
    <property type="match status" value="3"/>
</dbReference>
<evidence type="ECO:0000256" key="7">
    <source>
        <dbReference type="ARBA" id="ARBA00022741"/>
    </source>
</evidence>
<evidence type="ECO:0000256" key="8">
    <source>
        <dbReference type="ARBA" id="ARBA00022777"/>
    </source>
</evidence>
<proteinExistence type="predicted"/>
<dbReference type="PANTHER" id="PTHR45339:SF1">
    <property type="entry name" value="HYBRID SIGNAL TRANSDUCTION HISTIDINE KINASE J"/>
    <property type="match status" value="1"/>
</dbReference>
<dbReference type="SMART" id="SM00086">
    <property type="entry name" value="PAC"/>
    <property type="match status" value="2"/>
</dbReference>
<evidence type="ECO:0000256" key="9">
    <source>
        <dbReference type="ARBA" id="ARBA00022840"/>
    </source>
</evidence>
<dbReference type="InterPro" id="IPR005467">
    <property type="entry name" value="His_kinase_dom"/>
</dbReference>
<evidence type="ECO:0000256" key="5">
    <source>
        <dbReference type="ARBA" id="ARBA00022553"/>
    </source>
</evidence>
<dbReference type="PROSITE" id="PS50112">
    <property type="entry name" value="PAS"/>
    <property type="match status" value="3"/>
</dbReference>
<dbReference type="SMART" id="SM00448">
    <property type="entry name" value="REC"/>
    <property type="match status" value="2"/>
</dbReference>
<dbReference type="SMART" id="SM00091">
    <property type="entry name" value="PAS"/>
    <property type="match status" value="3"/>
</dbReference>
<dbReference type="Gene3D" id="3.40.50.2300">
    <property type="match status" value="2"/>
</dbReference>
<dbReference type="CDD" id="cd16922">
    <property type="entry name" value="HATPase_EvgS-ArcB-TorS-like"/>
    <property type="match status" value="1"/>
</dbReference>
<sequence length="1241" mass="133245">MVIDAGVHENGALARLFRHSEELADRCTLDPVTDIGLGRPRMPEASVIGVTGDLVAELWRRARHGIDTRYADAGTTAVGAAHARLAYKMESVEHLGFASYFLTVARVADLIRDMGIRIQARGSGVGSVLHYALHTLRYVPVRHSTIVRPRYAGTGSWCVRQFVVFSGPGPDSLSVGRSVWAYPSRPRVWPALSIQVVPGVKMAVEVARVEDVDFYRDLVESAPDALLMIDGPGHITFVNAQIERLFGYPRSQLLGKHFGMLLPAWYEDHNEVIRDGFATDPRMRRIGTDLKLFGRRRDGTEFPIEISFVPFGTGPGMEIVASVRDVSERRHIDGELRDALSLLSATLESTADGILVVTADGRIAGSNEQFAILWGIPAELMVSHDDGKMMAFVVDQVANPESFVDKVRELYADPGAESLDVLDFRDGRTFERYSRPQRVGEEIVGRVWSFRDITSRRRAQDQARDALAELEGLGAIVNSAPDAIVGKDVNGVITSWNPGAERLYGYTAAEAIGRDLSFLIPDHLRESEEAILAGIAAGGDARSYETERARNDGSIVPVALTVSPIRGEHGVRGIAAIGQDITGRRAAEEELLAAREAALETSRLKSEFLATMSHEIRTPMNGVVGLTALLLDTALDETQRKYAEGVNSAAEALLSLLNDILDFSKLEAGKVELDVTSFNPRLLVEEVAALLAEAAQNKDLELIAYCQPEVPAWLAGDAGRIRQILLNLISNAVKFTAAGEVAIQVTVTGRDAGKAVVRFDVRDTGIGIDPGDHLRLFESFSQADASTTRRYGGTGLGLAICRRLTEAMGGEIGLTSALGEGSTFWFTIPLPVAEAPAAAPEPPVPGVLAGLRVLVVDDNATNRLVLQSQLTAWGLQPEAVTDADAALDRSRAAAAAGHPYDIAVLDMCMPEMDGLELASELTADPALQSIKLLMLTSTSQVTKTDLVEAGIREWLTKPVRSSELYDRLMRLMATSAPAAPAPAPTRPARSAVPSRGRILVVEDNEVNQLVAREMVAKLGYDADVVADGIAAVSATAAHHYLAVLMDCHMPVMDGFEATRTIRARGDHPARLPIIAMTAGALDEDRERCLAAGMDDYLAKPVNMAALGETLARWVPRTAPDEGTPPAVDPARLAILRDLGPADGQGLLPAATQAFQRGVPSSLAALHQAMNSGGGDALEQAAHKLKGAAANIGATGAAALCQELEHLGREADSQPDPELLARLETELARVDTALENALSQTS</sequence>
<comment type="subcellular location">
    <subcellularLocation>
        <location evidence="2">Cell membrane</location>
        <topology evidence="2">Multi-pass membrane protein</topology>
    </subcellularLocation>
</comment>
<dbReference type="InterPro" id="IPR008207">
    <property type="entry name" value="Sig_transdc_His_kin_Hpt_dom"/>
</dbReference>
<feature type="domain" description="PAS" evidence="17">
    <location>
        <begin position="469"/>
        <end position="538"/>
    </location>
</feature>
<dbReference type="PROSITE" id="PS50109">
    <property type="entry name" value="HIS_KIN"/>
    <property type="match status" value="1"/>
</dbReference>
<dbReference type="InterPro" id="IPR004358">
    <property type="entry name" value="Sig_transdc_His_kin-like_C"/>
</dbReference>
<dbReference type="InterPro" id="IPR011708">
    <property type="entry name" value="DNA_pol3_alpha_NTPase_dom"/>
</dbReference>
<dbReference type="InterPro" id="IPR000700">
    <property type="entry name" value="PAS-assoc_C"/>
</dbReference>
<evidence type="ECO:0000313" key="21">
    <source>
        <dbReference type="Proteomes" id="UP000297853"/>
    </source>
</evidence>
<dbReference type="PROSITE" id="PS50113">
    <property type="entry name" value="PAC"/>
    <property type="match status" value="2"/>
</dbReference>
<feature type="domain" description="PAC" evidence="18">
    <location>
        <begin position="286"/>
        <end position="338"/>
    </location>
</feature>
<dbReference type="CDD" id="cd00130">
    <property type="entry name" value="PAS"/>
    <property type="match status" value="2"/>
</dbReference>
<dbReference type="InterPro" id="IPR036890">
    <property type="entry name" value="HATPase_C_sf"/>
</dbReference>
<protein>
    <recommendedName>
        <fullName evidence="3">histidine kinase</fullName>
        <ecNumber evidence="3">2.7.13.3</ecNumber>
    </recommendedName>
</protein>
<dbReference type="SUPFAM" id="SSF52172">
    <property type="entry name" value="CheY-like"/>
    <property type="match status" value="2"/>
</dbReference>
<evidence type="ECO:0000259" key="19">
    <source>
        <dbReference type="PROSITE" id="PS50894"/>
    </source>
</evidence>
<dbReference type="Proteomes" id="UP000297853">
    <property type="component" value="Unassembled WGS sequence"/>
</dbReference>
<evidence type="ECO:0000256" key="6">
    <source>
        <dbReference type="ARBA" id="ARBA00022692"/>
    </source>
</evidence>
<keyword evidence="11" id="KW-0902">Two-component regulatory system</keyword>
<dbReference type="EMBL" id="SOGQ01000041">
    <property type="protein sequence ID" value="TFD00137.1"/>
    <property type="molecule type" value="Genomic_DNA"/>
</dbReference>
<dbReference type="RefSeq" id="WP_134429708.1">
    <property type="nucleotide sequence ID" value="NZ_SOGQ01000041.1"/>
</dbReference>
<dbReference type="Gene3D" id="3.30.565.10">
    <property type="entry name" value="Histidine kinase-like ATPase, C-terminal domain"/>
    <property type="match status" value="1"/>
</dbReference>
<dbReference type="InterPro" id="IPR035965">
    <property type="entry name" value="PAS-like_dom_sf"/>
</dbReference>
<evidence type="ECO:0000256" key="1">
    <source>
        <dbReference type="ARBA" id="ARBA00000085"/>
    </source>
</evidence>
<keyword evidence="4" id="KW-1003">Cell membrane</keyword>
<dbReference type="InterPro" id="IPR001789">
    <property type="entry name" value="Sig_transdc_resp-reg_receiver"/>
</dbReference>
<keyword evidence="7" id="KW-0547">Nucleotide-binding</keyword>
<gene>
    <name evidence="20" type="ORF">E3T28_08370</name>
</gene>
<keyword evidence="9" id="KW-0067">ATP-binding</keyword>
<keyword evidence="10" id="KW-1133">Transmembrane helix</keyword>
<dbReference type="InterPro" id="IPR036641">
    <property type="entry name" value="HPT_dom_sf"/>
</dbReference>
<dbReference type="CDD" id="cd00082">
    <property type="entry name" value="HisKA"/>
    <property type="match status" value="1"/>
</dbReference>
<dbReference type="Pfam" id="PF02518">
    <property type="entry name" value="HATPase_c"/>
    <property type="match status" value="1"/>
</dbReference>
<feature type="domain" description="HPt" evidence="19">
    <location>
        <begin position="1143"/>
        <end position="1236"/>
    </location>
</feature>
<dbReference type="SMART" id="SM00073">
    <property type="entry name" value="HPT"/>
    <property type="match status" value="1"/>
</dbReference>
<dbReference type="PANTHER" id="PTHR45339">
    <property type="entry name" value="HYBRID SIGNAL TRANSDUCTION HISTIDINE KINASE J"/>
    <property type="match status" value="1"/>
</dbReference>
<dbReference type="InterPro" id="IPR013767">
    <property type="entry name" value="PAS_fold"/>
</dbReference>
<dbReference type="PROSITE" id="PS50894">
    <property type="entry name" value="HPT"/>
    <property type="match status" value="1"/>
</dbReference>
<comment type="caution">
    <text evidence="20">The sequence shown here is derived from an EMBL/GenBank/DDBJ whole genome shotgun (WGS) entry which is preliminary data.</text>
</comment>
<evidence type="ECO:0000256" key="14">
    <source>
        <dbReference type="PROSITE-ProRule" id="PRU00169"/>
    </source>
</evidence>
<dbReference type="CDD" id="cd00088">
    <property type="entry name" value="HPT"/>
    <property type="match status" value="1"/>
</dbReference>
<dbReference type="InterPro" id="IPR011006">
    <property type="entry name" value="CheY-like_superfamily"/>
</dbReference>
<feature type="modified residue" description="4-aspartylphosphate" evidence="14">
    <location>
        <position position="906"/>
    </location>
</feature>